<organism evidence="2 3">
    <name type="scientific">Corvus brachyrhynchos</name>
    <name type="common">American crow</name>
    <dbReference type="NCBI Taxonomy" id="85066"/>
    <lineage>
        <taxon>Eukaryota</taxon>
        <taxon>Metazoa</taxon>
        <taxon>Chordata</taxon>
        <taxon>Craniata</taxon>
        <taxon>Vertebrata</taxon>
        <taxon>Euteleostomi</taxon>
        <taxon>Archelosauria</taxon>
        <taxon>Archosauria</taxon>
        <taxon>Dinosauria</taxon>
        <taxon>Saurischia</taxon>
        <taxon>Theropoda</taxon>
        <taxon>Coelurosauria</taxon>
        <taxon>Aves</taxon>
        <taxon>Neognathae</taxon>
        <taxon>Neoaves</taxon>
        <taxon>Telluraves</taxon>
        <taxon>Australaves</taxon>
        <taxon>Passeriformes</taxon>
        <taxon>Corvoidea</taxon>
        <taxon>Corvidae</taxon>
        <taxon>Corvus</taxon>
    </lineage>
</organism>
<evidence type="ECO:0000259" key="1">
    <source>
        <dbReference type="PROSITE" id="PS50835"/>
    </source>
</evidence>
<dbReference type="InterPro" id="IPR013783">
    <property type="entry name" value="Ig-like_fold"/>
</dbReference>
<reference evidence="2 3" key="1">
    <citation type="submission" date="2014-04" db="EMBL/GenBank/DDBJ databases">
        <title>Genome evolution of avian class.</title>
        <authorList>
            <person name="Zhang G."/>
            <person name="Li C."/>
        </authorList>
    </citation>
    <scope>NUCLEOTIDE SEQUENCE [LARGE SCALE GENOMIC DNA]</scope>
    <source>
        <strain evidence="2">BGI_N302</strain>
    </source>
</reference>
<dbReference type="Proteomes" id="UP000052976">
    <property type="component" value="Unassembled WGS sequence"/>
</dbReference>
<feature type="non-terminal residue" evidence="2">
    <location>
        <position position="1"/>
    </location>
</feature>
<dbReference type="SUPFAM" id="SSF48726">
    <property type="entry name" value="Immunoglobulin"/>
    <property type="match status" value="1"/>
</dbReference>
<dbReference type="PROSITE" id="PS50835">
    <property type="entry name" value="IG_LIKE"/>
    <property type="match status" value="1"/>
</dbReference>
<dbReference type="Gene3D" id="2.60.40.10">
    <property type="entry name" value="Immunoglobulins"/>
    <property type="match status" value="1"/>
</dbReference>
<dbReference type="AlphaFoldDB" id="A0A091F2V4"/>
<dbReference type="InterPro" id="IPR036179">
    <property type="entry name" value="Ig-like_dom_sf"/>
</dbReference>
<evidence type="ECO:0000313" key="3">
    <source>
        <dbReference type="Proteomes" id="UP000052976"/>
    </source>
</evidence>
<dbReference type="EMBL" id="KK719349">
    <property type="protein sequence ID" value="KFO62914.1"/>
    <property type="molecule type" value="Genomic_DNA"/>
</dbReference>
<dbReference type="InterPro" id="IPR007110">
    <property type="entry name" value="Ig-like_dom"/>
</dbReference>
<protein>
    <recommendedName>
        <fullName evidence="1">Ig-like domain-containing protein</fullName>
    </recommendedName>
</protein>
<sequence>PKTSVLGIIGDRVLLPCQVGSAPIPEDFSIRWTFHGQSQRIPVSSYDGK</sequence>
<keyword evidence="3" id="KW-1185">Reference proteome</keyword>
<accession>A0A091F2V4</accession>
<proteinExistence type="predicted"/>
<name>A0A091F2V4_CORBR</name>
<gene>
    <name evidence="2" type="ORF">N302_07882</name>
</gene>
<feature type="domain" description="Ig-like" evidence="1">
    <location>
        <begin position="1"/>
        <end position="49"/>
    </location>
</feature>
<evidence type="ECO:0000313" key="2">
    <source>
        <dbReference type="EMBL" id="KFO62914.1"/>
    </source>
</evidence>
<feature type="non-terminal residue" evidence="2">
    <location>
        <position position="49"/>
    </location>
</feature>